<protein>
    <recommendedName>
        <fullName evidence="2">DUF7918 domain-containing protein</fullName>
    </recommendedName>
</protein>
<proteinExistence type="predicted"/>
<comment type="caution">
    <text evidence="3">The sequence shown here is derived from an EMBL/GenBank/DDBJ whole genome shotgun (WGS) entry which is preliminary data.</text>
</comment>
<name>A0A1Y2F8P0_9BASI</name>
<keyword evidence="4" id="KW-1185">Reference proteome</keyword>
<evidence type="ECO:0000313" key="4">
    <source>
        <dbReference type="Proteomes" id="UP000193467"/>
    </source>
</evidence>
<dbReference type="STRING" id="106004.A0A1Y2F8P0"/>
<dbReference type="Pfam" id="PF25534">
    <property type="entry name" value="DUF7918"/>
    <property type="match status" value="1"/>
</dbReference>
<feature type="compositionally biased region" description="Basic and acidic residues" evidence="1">
    <location>
        <begin position="288"/>
        <end position="313"/>
    </location>
</feature>
<evidence type="ECO:0000256" key="1">
    <source>
        <dbReference type="SAM" id="MobiDB-lite"/>
    </source>
</evidence>
<evidence type="ECO:0000313" key="3">
    <source>
        <dbReference type="EMBL" id="ORY79716.1"/>
    </source>
</evidence>
<dbReference type="AlphaFoldDB" id="A0A1Y2F8P0"/>
<feature type="compositionally biased region" description="Low complexity" evidence="1">
    <location>
        <begin position="234"/>
        <end position="253"/>
    </location>
</feature>
<dbReference type="Proteomes" id="UP000193467">
    <property type="component" value="Unassembled WGS sequence"/>
</dbReference>
<dbReference type="PANTHER" id="PTHR36223:SF1">
    <property type="entry name" value="TRANSCRIPTION ELONGATION FACTOR EAF N-TERMINAL DOMAIN-CONTAINING PROTEIN"/>
    <property type="match status" value="1"/>
</dbReference>
<reference evidence="3 4" key="1">
    <citation type="submission" date="2016-07" db="EMBL/GenBank/DDBJ databases">
        <title>Pervasive Adenine N6-methylation of Active Genes in Fungi.</title>
        <authorList>
            <consortium name="DOE Joint Genome Institute"/>
            <person name="Mondo S.J."/>
            <person name="Dannebaum R.O."/>
            <person name="Kuo R.C."/>
            <person name="Labutti K."/>
            <person name="Haridas S."/>
            <person name="Kuo A."/>
            <person name="Salamov A."/>
            <person name="Ahrendt S.R."/>
            <person name="Lipzen A."/>
            <person name="Sullivan W."/>
            <person name="Andreopoulos W.B."/>
            <person name="Clum A."/>
            <person name="Lindquist E."/>
            <person name="Daum C."/>
            <person name="Ramamoorthy G.K."/>
            <person name="Gryganskyi A."/>
            <person name="Culley D."/>
            <person name="Magnuson J.K."/>
            <person name="James T.Y."/>
            <person name="O'Malley M.A."/>
            <person name="Stajich J.E."/>
            <person name="Spatafora J.W."/>
            <person name="Visel A."/>
            <person name="Grigoriev I.V."/>
        </authorList>
    </citation>
    <scope>NUCLEOTIDE SEQUENCE [LARGE SCALE GENOMIC DNA]</scope>
    <source>
        <strain evidence="3 4">62-1032</strain>
    </source>
</reference>
<feature type="domain" description="DUF7918" evidence="2">
    <location>
        <begin position="18"/>
        <end position="222"/>
    </location>
</feature>
<organism evidence="3 4">
    <name type="scientific">Leucosporidium creatinivorum</name>
    <dbReference type="NCBI Taxonomy" id="106004"/>
    <lineage>
        <taxon>Eukaryota</taxon>
        <taxon>Fungi</taxon>
        <taxon>Dikarya</taxon>
        <taxon>Basidiomycota</taxon>
        <taxon>Pucciniomycotina</taxon>
        <taxon>Microbotryomycetes</taxon>
        <taxon>Leucosporidiales</taxon>
        <taxon>Leucosporidium</taxon>
    </lineage>
</organism>
<dbReference type="InParanoid" id="A0A1Y2F8P0"/>
<evidence type="ECO:0000259" key="2">
    <source>
        <dbReference type="Pfam" id="PF25534"/>
    </source>
</evidence>
<feature type="region of interest" description="Disordered" evidence="1">
    <location>
        <begin position="226"/>
        <end position="274"/>
    </location>
</feature>
<sequence length="345" mass="37509">MAEQDASTILSSPLLPGFECWISVNDQPTPVYAVSSAGRKVACFIESVEGAPFKVQFSRLQSPQAYSAHVYLDGRRVHGMILEPSFTSVEPRMSTVAATRVSPTEERPFLFNKLAQTDDEDLACYDEAVVRGIGTVQLNLFRVANLRRNQGEVPCHDMPNVIMHEQSKKAQLSHQTAYGPPQATTPIRATRVDYVDPLDDPMITFTFSYRSRILLELQDIIPPLPAPASPSPAPAAASASASATPPVASGSGAKRSADLTINSDSDSDDNADGLTELERLRARVAELERRERIKKESGVKEERGIEMEKDVKPSLKRVKREGEGGSGSGGSAKKGKGKMEVIELD</sequence>
<feature type="region of interest" description="Disordered" evidence="1">
    <location>
        <begin position="288"/>
        <end position="345"/>
    </location>
</feature>
<gene>
    <name evidence="3" type="ORF">BCR35DRAFT_304536</name>
</gene>
<dbReference type="InterPro" id="IPR057678">
    <property type="entry name" value="DUF7918"/>
</dbReference>
<accession>A0A1Y2F8P0</accession>
<dbReference type="EMBL" id="MCGR01000026">
    <property type="protein sequence ID" value="ORY79716.1"/>
    <property type="molecule type" value="Genomic_DNA"/>
</dbReference>
<dbReference type="PANTHER" id="PTHR36223">
    <property type="entry name" value="BETA-LACTAMASE-TYPE TRANSPEPTIDASE FOLD DOMAIN CONTAINING PROTEIN"/>
    <property type="match status" value="1"/>
</dbReference>
<dbReference type="OrthoDB" id="2538451at2759"/>